<sequence>MADLINFINKTSLPSLTLQLPHLSIAELTTALMTPDHASPILARIPTKENKYTKYSDYSSISNLIMLYLYVHRPSRRANKSSKKDYFRQLIPFLQYLYTTEKTDMRELSLYDMKVYQEQLTGKYRKSSTRAKKIILLQAFTAWCFKLGYLTDDLSKGLASVIIKKEEVPEKDINHNELTSAIEFYKANPKIQSLIMILATTGLRLQEIAESKWCDLLVTDSGKHYLIVQNKRGSTRRVFILNKIIDLLMEYRQTLQLGIKLDKQDPSPFYPNRYGNHYRTSTLSASISKRLSAAGLTTIDGHRITSRFLKHYFAHQTYANGATIEQIRAALDHYHYSDRTMNHYLANKLRPEKDASDYVNLEFLNVDLETDYRKNNVFPFRQHL</sequence>
<protein>
    <submittedName>
        <fullName evidence="5">Site-specific recombinase XerD</fullName>
    </submittedName>
</protein>
<dbReference type="GO" id="GO:0003677">
    <property type="term" value="F:DNA binding"/>
    <property type="evidence" value="ECO:0007669"/>
    <property type="project" value="UniProtKB-KW"/>
</dbReference>
<name>A0A7W5FP93_9BACL</name>
<dbReference type="InterPro" id="IPR002104">
    <property type="entry name" value="Integrase_catalytic"/>
</dbReference>
<dbReference type="SUPFAM" id="SSF56349">
    <property type="entry name" value="DNA breaking-rejoining enzymes"/>
    <property type="match status" value="1"/>
</dbReference>
<evidence type="ECO:0000256" key="3">
    <source>
        <dbReference type="ARBA" id="ARBA00023172"/>
    </source>
</evidence>
<keyword evidence="3" id="KW-0233">DNA recombination</keyword>
<dbReference type="PANTHER" id="PTHR30349">
    <property type="entry name" value="PHAGE INTEGRASE-RELATED"/>
    <property type="match status" value="1"/>
</dbReference>
<proteinExistence type="inferred from homology"/>
<evidence type="ECO:0000313" key="6">
    <source>
        <dbReference type="Proteomes" id="UP000570361"/>
    </source>
</evidence>
<accession>A0A7W5FP93</accession>
<dbReference type="InterPro" id="IPR011010">
    <property type="entry name" value="DNA_brk_join_enz"/>
</dbReference>
<gene>
    <name evidence="5" type="ORF">FHS18_004198</name>
</gene>
<evidence type="ECO:0000313" key="5">
    <source>
        <dbReference type="EMBL" id="MBB3112120.1"/>
    </source>
</evidence>
<dbReference type="PANTHER" id="PTHR30349:SF41">
    <property type="entry name" value="INTEGRASE_RECOMBINASE PROTEIN MJ0367-RELATED"/>
    <property type="match status" value="1"/>
</dbReference>
<evidence type="ECO:0000256" key="2">
    <source>
        <dbReference type="ARBA" id="ARBA00023125"/>
    </source>
</evidence>
<dbReference type="PROSITE" id="PS51898">
    <property type="entry name" value="TYR_RECOMBINASE"/>
    <property type="match status" value="1"/>
</dbReference>
<dbReference type="AlphaFoldDB" id="A0A7W5FP93"/>
<dbReference type="GO" id="GO:0015074">
    <property type="term" value="P:DNA integration"/>
    <property type="evidence" value="ECO:0007669"/>
    <property type="project" value="InterPro"/>
</dbReference>
<dbReference type="Gene3D" id="1.10.443.10">
    <property type="entry name" value="Intergrase catalytic core"/>
    <property type="match status" value="1"/>
</dbReference>
<dbReference type="InterPro" id="IPR013762">
    <property type="entry name" value="Integrase-like_cat_sf"/>
</dbReference>
<dbReference type="Pfam" id="PF00589">
    <property type="entry name" value="Phage_integrase"/>
    <property type="match status" value="1"/>
</dbReference>
<dbReference type="InterPro" id="IPR050090">
    <property type="entry name" value="Tyrosine_recombinase_XerCD"/>
</dbReference>
<dbReference type="CDD" id="cd00397">
    <property type="entry name" value="DNA_BRE_C"/>
    <property type="match status" value="1"/>
</dbReference>
<dbReference type="GO" id="GO:0006310">
    <property type="term" value="P:DNA recombination"/>
    <property type="evidence" value="ECO:0007669"/>
    <property type="project" value="UniProtKB-KW"/>
</dbReference>
<reference evidence="5 6" key="1">
    <citation type="submission" date="2020-08" db="EMBL/GenBank/DDBJ databases">
        <title>Genomic Encyclopedia of Type Strains, Phase III (KMG-III): the genomes of soil and plant-associated and newly described type strains.</title>
        <authorList>
            <person name="Whitman W."/>
        </authorList>
    </citation>
    <scope>NUCLEOTIDE SEQUENCE [LARGE SCALE GENOMIC DNA]</scope>
    <source>
        <strain evidence="5 6">CECT 5862</strain>
    </source>
</reference>
<dbReference type="Gene3D" id="1.10.150.130">
    <property type="match status" value="1"/>
</dbReference>
<comment type="similarity">
    <text evidence="1">Belongs to the 'phage' integrase family.</text>
</comment>
<dbReference type="EMBL" id="JACHXK010000010">
    <property type="protein sequence ID" value="MBB3112120.1"/>
    <property type="molecule type" value="Genomic_DNA"/>
</dbReference>
<comment type="caution">
    <text evidence="5">The sequence shown here is derived from an EMBL/GenBank/DDBJ whole genome shotgun (WGS) entry which is preliminary data.</text>
</comment>
<dbReference type="InterPro" id="IPR010998">
    <property type="entry name" value="Integrase_recombinase_N"/>
</dbReference>
<evidence type="ECO:0000256" key="1">
    <source>
        <dbReference type="ARBA" id="ARBA00008857"/>
    </source>
</evidence>
<keyword evidence="6" id="KW-1185">Reference proteome</keyword>
<keyword evidence="2" id="KW-0238">DNA-binding</keyword>
<organism evidence="5 6">
    <name type="scientific">Paenibacillus phyllosphaerae</name>
    <dbReference type="NCBI Taxonomy" id="274593"/>
    <lineage>
        <taxon>Bacteria</taxon>
        <taxon>Bacillati</taxon>
        <taxon>Bacillota</taxon>
        <taxon>Bacilli</taxon>
        <taxon>Bacillales</taxon>
        <taxon>Paenibacillaceae</taxon>
        <taxon>Paenibacillus</taxon>
    </lineage>
</organism>
<dbReference type="RefSeq" id="WP_183602078.1">
    <property type="nucleotide sequence ID" value="NZ_JACHXK010000010.1"/>
</dbReference>
<dbReference type="Proteomes" id="UP000570361">
    <property type="component" value="Unassembled WGS sequence"/>
</dbReference>
<feature type="domain" description="Tyr recombinase" evidence="4">
    <location>
        <begin position="164"/>
        <end position="359"/>
    </location>
</feature>
<evidence type="ECO:0000259" key="4">
    <source>
        <dbReference type="PROSITE" id="PS51898"/>
    </source>
</evidence>